<dbReference type="AlphaFoldDB" id="A0A7N2MU91"/>
<dbReference type="InParanoid" id="A0A7N2MU91"/>
<reference evidence="1" key="2">
    <citation type="submission" date="2021-01" db="UniProtKB">
        <authorList>
            <consortium name="EnsemblPlants"/>
        </authorList>
    </citation>
    <scope>IDENTIFICATION</scope>
</reference>
<accession>A0A7N2MU91</accession>
<organism evidence="1 2">
    <name type="scientific">Quercus lobata</name>
    <name type="common">Valley oak</name>
    <dbReference type="NCBI Taxonomy" id="97700"/>
    <lineage>
        <taxon>Eukaryota</taxon>
        <taxon>Viridiplantae</taxon>
        <taxon>Streptophyta</taxon>
        <taxon>Embryophyta</taxon>
        <taxon>Tracheophyta</taxon>
        <taxon>Spermatophyta</taxon>
        <taxon>Magnoliopsida</taxon>
        <taxon>eudicotyledons</taxon>
        <taxon>Gunneridae</taxon>
        <taxon>Pentapetalae</taxon>
        <taxon>rosids</taxon>
        <taxon>fabids</taxon>
        <taxon>Fagales</taxon>
        <taxon>Fagaceae</taxon>
        <taxon>Quercus</taxon>
    </lineage>
</organism>
<dbReference type="EMBL" id="LRBV02000011">
    <property type="status" value="NOT_ANNOTATED_CDS"/>
    <property type="molecule type" value="Genomic_DNA"/>
</dbReference>
<keyword evidence="2" id="KW-1185">Reference proteome</keyword>
<proteinExistence type="predicted"/>
<dbReference type="Proteomes" id="UP000594261">
    <property type="component" value="Chromosome 11"/>
</dbReference>
<evidence type="ECO:0000313" key="2">
    <source>
        <dbReference type="Proteomes" id="UP000594261"/>
    </source>
</evidence>
<dbReference type="Gramene" id="QL11p010542:mrna">
    <property type="protein sequence ID" value="QL11p010542:mrna:CDS:1"/>
    <property type="gene ID" value="QL11p010542"/>
</dbReference>
<sequence>MDLLMQRSIQQVEQTSEADSVKGKPVALDGLVNFLAILKDSNISIDTSMSSIPDKLRDQHYAGVFLEPKKL</sequence>
<reference evidence="1 2" key="1">
    <citation type="journal article" date="2016" name="G3 (Bethesda)">
        <title>First Draft Assembly and Annotation of the Genome of a California Endemic Oak Quercus lobata Nee (Fagaceae).</title>
        <authorList>
            <person name="Sork V.L."/>
            <person name="Fitz-Gibbon S.T."/>
            <person name="Puiu D."/>
            <person name="Crepeau M."/>
            <person name="Gugger P.F."/>
            <person name="Sherman R."/>
            <person name="Stevens K."/>
            <person name="Langley C.H."/>
            <person name="Pellegrini M."/>
            <person name="Salzberg S.L."/>
        </authorList>
    </citation>
    <scope>NUCLEOTIDE SEQUENCE [LARGE SCALE GENOMIC DNA]</scope>
    <source>
        <strain evidence="1 2">cv. SW786</strain>
    </source>
</reference>
<name>A0A7N2MU91_QUELO</name>
<dbReference type="EnsemblPlants" id="QL11p010542:mrna">
    <property type="protein sequence ID" value="QL11p010542:mrna:CDS:1"/>
    <property type="gene ID" value="QL11p010542"/>
</dbReference>
<protein>
    <submittedName>
        <fullName evidence="1">Uncharacterized protein</fullName>
    </submittedName>
</protein>
<evidence type="ECO:0000313" key="1">
    <source>
        <dbReference type="EnsemblPlants" id="QL11p010542:mrna:CDS:1"/>
    </source>
</evidence>